<keyword evidence="5" id="KW-0539">Nucleus</keyword>
<dbReference type="PROSITE" id="PS50066">
    <property type="entry name" value="MADS_BOX_2"/>
    <property type="match status" value="1"/>
</dbReference>
<evidence type="ECO:0000313" key="9">
    <source>
        <dbReference type="EMBL" id="KAH7566323.1"/>
    </source>
</evidence>
<dbReference type="InterPro" id="IPR050142">
    <property type="entry name" value="MADS-box/MEF2_TF"/>
</dbReference>
<dbReference type="Gene3D" id="3.40.1810.10">
    <property type="entry name" value="Transcription factor, MADS-box"/>
    <property type="match status" value="1"/>
</dbReference>
<keyword evidence="2" id="KW-0805">Transcription regulation</keyword>
<feature type="domain" description="K-box" evidence="8">
    <location>
        <begin position="178"/>
        <end position="268"/>
    </location>
</feature>
<keyword evidence="10" id="KW-1185">Reference proteome</keyword>
<dbReference type="Pfam" id="PF01486">
    <property type="entry name" value="K-box"/>
    <property type="match status" value="1"/>
</dbReference>
<dbReference type="InterPro" id="IPR033896">
    <property type="entry name" value="MEF2-like_N"/>
</dbReference>
<dbReference type="PANTHER" id="PTHR48019">
    <property type="entry name" value="SERUM RESPONSE FACTOR HOMOLOG"/>
    <property type="match status" value="1"/>
</dbReference>
<proteinExistence type="predicted"/>
<evidence type="ECO:0000259" key="8">
    <source>
        <dbReference type="PROSITE" id="PS51297"/>
    </source>
</evidence>
<evidence type="ECO:0000259" key="7">
    <source>
        <dbReference type="PROSITE" id="PS50066"/>
    </source>
</evidence>
<accession>A0ABQ8HPT0</accession>
<gene>
    <name evidence="9" type="ORF">JRO89_XS08G0137900</name>
</gene>
<evidence type="ECO:0000256" key="3">
    <source>
        <dbReference type="ARBA" id="ARBA00023125"/>
    </source>
</evidence>
<dbReference type="SUPFAM" id="SSF55455">
    <property type="entry name" value="SRF-like"/>
    <property type="match status" value="1"/>
</dbReference>
<evidence type="ECO:0000256" key="1">
    <source>
        <dbReference type="ARBA" id="ARBA00004123"/>
    </source>
</evidence>
<keyword evidence="4" id="KW-0804">Transcription</keyword>
<keyword evidence="3" id="KW-0238">DNA-binding</keyword>
<dbReference type="InterPro" id="IPR036879">
    <property type="entry name" value="TF_MADSbox_sf"/>
</dbReference>
<evidence type="ECO:0000256" key="4">
    <source>
        <dbReference type="ARBA" id="ARBA00023163"/>
    </source>
</evidence>
<dbReference type="SMART" id="SM00432">
    <property type="entry name" value="MADS"/>
    <property type="match status" value="1"/>
</dbReference>
<dbReference type="CDD" id="cd00265">
    <property type="entry name" value="MADS_MEF2_like"/>
    <property type="match status" value="1"/>
</dbReference>
<protein>
    <submittedName>
        <fullName evidence="9">Uncharacterized protein</fullName>
    </submittedName>
</protein>
<dbReference type="EMBL" id="JAFEMO010000008">
    <property type="protein sequence ID" value="KAH7566323.1"/>
    <property type="molecule type" value="Genomic_DNA"/>
</dbReference>
<evidence type="ECO:0000256" key="2">
    <source>
        <dbReference type="ARBA" id="ARBA00023015"/>
    </source>
</evidence>
<dbReference type="Proteomes" id="UP000827721">
    <property type="component" value="Unassembled WGS sequence"/>
</dbReference>
<sequence>MKQLSPILKTLFGGKKRLETYGNVFAIHGETSKVNQYSQDWKRTMVIGDYDLCLQEDEVTTRVYNVVATPSVLQRVKQSQWQDEELRTLWNRLINEPENIEIKRIENATNRQVTYSKRRNGIFKKAQELTVLCDAKVSLIMFSNTGKFHEFISPTTNTKKMFDQYQKTLGIDVWATHYARMQESLRKLKEINNKLKREIRQRIGEDLEGLSCEEMRSLEQKMTAAVDVVRERKYHVIKTQTDTYKKKVRNLEERHGNILLDFEAKYEDSYGLVDNGTGEYESAVAVANGATNLYAFRLHNHHQPNLHHLHEAGSFGSTNNNLRLN</sequence>
<name>A0ABQ8HPT0_9ROSI</name>
<comment type="caution">
    <text evidence="9">The sequence shown here is derived from an EMBL/GenBank/DDBJ whole genome shotgun (WGS) entry which is preliminary data.</text>
</comment>
<dbReference type="PRINTS" id="PR00404">
    <property type="entry name" value="MADSDOMAIN"/>
</dbReference>
<keyword evidence="6" id="KW-0175">Coiled coil</keyword>
<dbReference type="PROSITE" id="PS51297">
    <property type="entry name" value="K_BOX"/>
    <property type="match status" value="1"/>
</dbReference>
<evidence type="ECO:0000313" key="10">
    <source>
        <dbReference type="Proteomes" id="UP000827721"/>
    </source>
</evidence>
<feature type="domain" description="MADS-box" evidence="7">
    <location>
        <begin position="100"/>
        <end position="155"/>
    </location>
</feature>
<dbReference type="InterPro" id="IPR002487">
    <property type="entry name" value="TF_Kbox"/>
</dbReference>
<organism evidence="9 10">
    <name type="scientific">Xanthoceras sorbifolium</name>
    <dbReference type="NCBI Taxonomy" id="99658"/>
    <lineage>
        <taxon>Eukaryota</taxon>
        <taxon>Viridiplantae</taxon>
        <taxon>Streptophyta</taxon>
        <taxon>Embryophyta</taxon>
        <taxon>Tracheophyta</taxon>
        <taxon>Spermatophyta</taxon>
        <taxon>Magnoliopsida</taxon>
        <taxon>eudicotyledons</taxon>
        <taxon>Gunneridae</taxon>
        <taxon>Pentapetalae</taxon>
        <taxon>rosids</taxon>
        <taxon>malvids</taxon>
        <taxon>Sapindales</taxon>
        <taxon>Sapindaceae</taxon>
        <taxon>Xanthoceroideae</taxon>
        <taxon>Xanthoceras</taxon>
    </lineage>
</organism>
<feature type="coiled-coil region" evidence="6">
    <location>
        <begin position="178"/>
        <end position="205"/>
    </location>
</feature>
<reference evidence="9 10" key="1">
    <citation type="submission" date="2021-02" db="EMBL/GenBank/DDBJ databases">
        <title>Plant Genome Project.</title>
        <authorList>
            <person name="Zhang R.-G."/>
        </authorList>
    </citation>
    <scope>NUCLEOTIDE SEQUENCE [LARGE SCALE GENOMIC DNA]</scope>
    <source>
        <tissue evidence="9">Leaves</tissue>
    </source>
</reference>
<evidence type="ECO:0000256" key="6">
    <source>
        <dbReference type="SAM" id="Coils"/>
    </source>
</evidence>
<comment type="subcellular location">
    <subcellularLocation>
        <location evidence="1">Nucleus</location>
    </subcellularLocation>
</comment>
<evidence type="ECO:0000256" key="5">
    <source>
        <dbReference type="ARBA" id="ARBA00023242"/>
    </source>
</evidence>
<dbReference type="InterPro" id="IPR002100">
    <property type="entry name" value="TF_MADSbox"/>
</dbReference>
<dbReference type="Pfam" id="PF00319">
    <property type="entry name" value="SRF-TF"/>
    <property type="match status" value="1"/>
</dbReference>